<accession>Q2S897</accession>
<protein>
    <submittedName>
        <fullName evidence="3">Predicted transcriptional regulator</fullName>
    </submittedName>
</protein>
<dbReference type="Pfam" id="PF13411">
    <property type="entry name" value="MerR_1"/>
    <property type="match status" value="1"/>
</dbReference>
<dbReference type="Proteomes" id="UP000000238">
    <property type="component" value="Chromosome"/>
</dbReference>
<dbReference type="KEGG" id="hch:HCH_06486"/>
<dbReference type="GO" id="GO:0003700">
    <property type="term" value="F:DNA-binding transcription factor activity"/>
    <property type="evidence" value="ECO:0007669"/>
    <property type="project" value="InterPro"/>
</dbReference>
<dbReference type="PRINTS" id="PR00040">
    <property type="entry name" value="HTHMERR"/>
</dbReference>
<dbReference type="eggNOG" id="COG0789">
    <property type="taxonomic scope" value="Bacteria"/>
</dbReference>
<dbReference type="InterPro" id="IPR009061">
    <property type="entry name" value="DNA-bd_dom_put_sf"/>
</dbReference>
<organism evidence="3 4">
    <name type="scientific">Hahella chejuensis (strain KCTC 2396)</name>
    <dbReference type="NCBI Taxonomy" id="349521"/>
    <lineage>
        <taxon>Bacteria</taxon>
        <taxon>Pseudomonadati</taxon>
        <taxon>Pseudomonadota</taxon>
        <taxon>Gammaproteobacteria</taxon>
        <taxon>Oceanospirillales</taxon>
        <taxon>Hahellaceae</taxon>
        <taxon>Hahella</taxon>
    </lineage>
</organism>
<dbReference type="CDD" id="cd04790">
    <property type="entry name" value="HTH_Cfa-like_unk"/>
    <property type="match status" value="1"/>
</dbReference>
<evidence type="ECO:0000313" key="3">
    <source>
        <dbReference type="EMBL" id="ABC33127.1"/>
    </source>
</evidence>
<dbReference type="PANTHER" id="PTHR30204:SF90">
    <property type="entry name" value="HTH-TYPE TRANSCRIPTIONAL ACTIVATOR MTA"/>
    <property type="match status" value="1"/>
</dbReference>
<dbReference type="HOGENOM" id="CLU_060077_2_2_6"/>
<keyword evidence="1" id="KW-0238">DNA-binding</keyword>
<dbReference type="SUPFAM" id="SSF46955">
    <property type="entry name" value="Putative DNA-binding domain"/>
    <property type="match status" value="1"/>
</dbReference>
<name>Q2S897_HAHCH</name>
<sequence>MYTIGQMSRKFGVSRSTLLYYDSIGLLSPSARSEANYRLYSEADLSRMEKIVFYREAGLPLENIAGVLAQPHDGVQAILEQRLQSINREIQRLRAQQQVIATILKSERVRKKSRIIDKQGWVAMLAAVGLDEAAMRQWHVEFESMSPEAHQDFLESLGIPAEEIKTIRHWSRNGG</sequence>
<feature type="domain" description="HTH merR-type" evidence="2">
    <location>
        <begin position="1"/>
        <end position="70"/>
    </location>
</feature>
<dbReference type="RefSeq" id="WP_011400179.1">
    <property type="nucleotide sequence ID" value="NC_007645.1"/>
</dbReference>
<gene>
    <name evidence="3" type="ordered locus">HCH_06486</name>
</gene>
<dbReference type="EMBL" id="CP000155">
    <property type="protein sequence ID" value="ABC33127.1"/>
    <property type="molecule type" value="Genomic_DNA"/>
</dbReference>
<dbReference type="STRING" id="349521.HCH_06486"/>
<dbReference type="Gene3D" id="1.10.1660.10">
    <property type="match status" value="1"/>
</dbReference>
<dbReference type="PROSITE" id="PS50937">
    <property type="entry name" value="HTH_MERR_2"/>
    <property type="match status" value="1"/>
</dbReference>
<dbReference type="SMART" id="SM00422">
    <property type="entry name" value="HTH_MERR"/>
    <property type="match status" value="1"/>
</dbReference>
<evidence type="ECO:0000256" key="1">
    <source>
        <dbReference type="ARBA" id="ARBA00023125"/>
    </source>
</evidence>
<reference evidence="3 4" key="1">
    <citation type="journal article" date="2005" name="Nucleic Acids Res.">
        <title>Genomic blueprint of Hahella chejuensis, a marine microbe producing an algicidal agent.</title>
        <authorList>
            <person name="Jeong H."/>
            <person name="Yim J.H."/>
            <person name="Lee C."/>
            <person name="Choi S.-H."/>
            <person name="Park Y.K."/>
            <person name="Yoon S.H."/>
            <person name="Hur C.-G."/>
            <person name="Kang H.-Y."/>
            <person name="Kim D."/>
            <person name="Lee H.H."/>
            <person name="Park K.H."/>
            <person name="Park S.-H."/>
            <person name="Park H.-S."/>
            <person name="Lee H.K."/>
            <person name="Oh T.K."/>
            <person name="Kim J.F."/>
        </authorList>
    </citation>
    <scope>NUCLEOTIDE SEQUENCE [LARGE SCALE GENOMIC DNA]</scope>
    <source>
        <strain evidence="3 4">KCTC 2396</strain>
    </source>
</reference>
<dbReference type="AlphaFoldDB" id="Q2S897"/>
<keyword evidence="4" id="KW-1185">Reference proteome</keyword>
<dbReference type="InterPro" id="IPR000551">
    <property type="entry name" value="MerR-type_HTH_dom"/>
</dbReference>
<evidence type="ECO:0000313" key="4">
    <source>
        <dbReference type="Proteomes" id="UP000000238"/>
    </source>
</evidence>
<dbReference type="PANTHER" id="PTHR30204">
    <property type="entry name" value="REDOX-CYCLING DRUG-SENSING TRANSCRIPTIONAL ACTIVATOR SOXR"/>
    <property type="match status" value="1"/>
</dbReference>
<dbReference type="GO" id="GO:0003677">
    <property type="term" value="F:DNA binding"/>
    <property type="evidence" value="ECO:0007669"/>
    <property type="project" value="UniProtKB-KW"/>
</dbReference>
<dbReference type="OrthoDB" id="9808480at2"/>
<evidence type="ECO:0000259" key="2">
    <source>
        <dbReference type="PROSITE" id="PS50937"/>
    </source>
</evidence>
<dbReference type="InterPro" id="IPR047057">
    <property type="entry name" value="MerR_fam"/>
</dbReference>
<proteinExistence type="predicted"/>